<proteinExistence type="predicted"/>
<gene>
    <name evidence="2" type="ORF">GWK47_042211</name>
</gene>
<dbReference type="Proteomes" id="UP000770661">
    <property type="component" value="Unassembled WGS sequence"/>
</dbReference>
<evidence type="ECO:0000313" key="3">
    <source>
        <dbReference type="Proteomes" id="UP000770661"/>
    </source>
</evidence>
<feature type="region of interest" description="Disordered" evidence="1">
    <location>
        <begin position="70"/>
        <end position="115"/>
    </location>
</feature>
<evidence type="ECO:0000256" key="1">
    <source>
        <dbReference type="SAM" id="MobiDB-lite"/>
    </source>
</evidence>
<feature type="region of interest" description="Disordered" evidence="1">
    <location>
        <begin position="35"/>
        <end position="55"/>
    </location>
</feature>
<sequence>MDIGSMAVQRARSIEHKIGGRETAEKIVECGTKNPESLARIGRENSPRPLGDTGTARRLLTGEKYAGSFLGAPKADSRQKVAHGLKGGGRSGSGTRSSPSFRPRLQTGRCSSPQAGGGQGHYCLKFQMLKSQLSLTGREKAGVERVALSLLCVGGPEARPPRDKAWWIARDVTTIRMPPAPLPVQCTFVARNVRPVPLLNLLRVSSRFFSGQTPIVIKAKARGKGFESAKNHTLAARTICSKGCSSCDGSEKNPQNLPGRNREPRQGVKVGNNARRPITLSTFAGAVKDEGQGPSSRGRQAPRARFPKRPKAPCSALFPSSAIRGASYKRGPICAIDEALKNPRQGSERGSKDGAVKGEGARSSTSCRRQAYRARFPKRPGRRSPPPSDFYGSHCATCNLFDLLKEGKRIPF</sequence>
<reference evidence="2" key="1">
    <citation type="submission" date="2020-07" db="EMBL/GenBank/DDBJ databases">
        <title>The High-quality genome of the commercially important snow crab, Chionoecetes opilio.</title>
        <authorList>
            <person name="Jeong J.-H."/>
            <person name="Ryu S."/>
        </authorList>
    </citation>
    <scope>NUCLEOTIDE SEQUENCE</scope>
    <source>
        <strain evidence="2">MADBK_172401_WGS</strain>
        <tissue evidence="2">Digestive gland</tissue>
    </source>
</reference>
<evidence type="ECO:0000313" key="2">
    <source>
        <dbReference type="EMBL" id="KAG0723675.1"/>
    </source>
</evidence>
<name>A0A8J5D071_CHIOP</name>
<organism evidence="2 3">
    <name type="scientific">Chionoecetes opilio</name>
    <name type="common">Atlantic snow crab</name>
    <name type="synonym">Cancer opilio</name>
    <dbReference type="NCBI Taxonomy" id="41210"/>
    <lineage>
        <taxon>Eukaryota</taxon>
        <taxon>Metazoa</taxon>
        <taxon>Ecdysozoa</taxon>
        <taxon>Arthropoda</taxon>
        <taxon>Crustacea</taxon>
        <taxon>Multicrustacea</taxon>
        <taxon>Malacostraca</taxon>
        <taxon>Eumalacostraca</taxon>
        <taxon>Eucarida</taxon>
        <taxon>Decapoda</taxon>
        <taxon>Pleocyemata</taxon>
        <taxon>Brachyura</taxon>
        <taxon>Eubrachyura</taxon>
        <taxon>Majoidea</taxon>
        <taxon>Majidae</taxon>
        <taxon>Chionoecetes</taxon>
    </lineage>
</organism>
<protein>
    <submittedName>
        <fullName evidence="2">Uncharacterized protein</fullName>
    </submittedName>
</protein>
<feature type="compositionally biased region" description="Basic and acidic residues" evidence="1">
    <location>
        <begin position="339"/>
        <end position="360"/>
    </location>
</feature>
<accession>A0A8J5D071</accession>
<feature type="compositionally biased region" description="Low complexity" evidence="1">
    <location>
        <begin position="93"/>
        <end position="104"/>
    </location>
</feature>
<feature type="compositionally biased region" description="Basic residues" evidence="1">
    <location>
        <begin position="300"/>
        <end position="311"/>
    </location>
</feature>
<feature type="compositionally biased region" description="Basic residues" evidence="1">
    <location>
        <begin position="370"/>
        <end position="382"/>
    </location>
</feature>
<dbReference type="AlphaFoldDB" id="A0A8J5D071"/>
<dbReference type="EMBL" id="JACEEZ010007899">
    <property type="protein sequence ID" value="KAG0723675.1"/>
    <property type="molecule type" value="Genomic_DNA"/>
</dbReference>
<feature type="region of interest" description="Disordered" evidence="1">
    <location>
        <begin position="339"/>
        <end position="389"/>
    </location>
</feature>
<keyword evidence="3" id="KW-1185">Reference proteome</keyword>
<comment type="caution">
    <text evidence="2">The sequence shown here is derived from an EMBL/GenBank/DDBJ whole genome shotgun (WGS) entry which is preliminary data.</text>
</comment>
<feature type="region of interest" description="Disordered" evidence="1">
    <location>
        <begin position="244"/>
        <end position="313"/>
    </location>
</feature>
<feature type="compositionally biased region" description="Polar residues" evidence="1">
    <location>
        <begin position="244"/>
        <end position="258"/>
    </location>
</feature>